<evidence type="ECO:0000313" key="1">
    <source>
        <dbReference type="EMBL" id="KTB45437.1"/>
    </source>
</evidence>
<comment type="caution">
    <text evidence="1">The sequence shown here is derived from an EMBL/GenBank/DDBJ whole genome shotgun (WGS) entry which is preliminary data.</text>
</comment>
<proteinExistence type="predicted"/>
<protein>
    <submittedName>
        <fullName evidence="1">Uncharacterized protein</fullName>
    </submittedName>
</protein>
<evidence type="ECO:0000313" key="2">
    <source>
        <dbReference type="Proteomes" id="UP000054988"/>
    </source>
</evidence>
<organism evidence="1 2">
    <name type="scientific">Moniliophthora roreri</name>
    <name type="common">Frosty pod rot fungus</name>
    <name type="synonym">Monilia roreri</name>
    <dbReference type="NCBI Taxonomy" id="221103"/>
    <lineage>
        <taxon>Eukaryota</taxon>
        <taxon>Fungi</taxon>
        <taxon>Dikarya</taxon>
        <taxon>Basidiomycota</taxon>
        <taxon>Agaricomycotina</taxon>
        <taxon>Agaricomycetes</taxon>
        <taxon>Agaricomycetidae</taxon>
        <taxon>Agaricales</taxon>
        <taxon>Marasmiineae</taxon>
        <taxon>Marasmiaceae</taxon>
        <taxon>Moniliophthora</taxon>
    </lineage>
</organism>
<name>A0A0W0GA44_MONRR</name>
<dbReference type="Proteomes" id="UP000054988">
    <property type="component" value="Unassembled WGS sequence"/>
</dbReference>
<accession>A0A0W0GA44</accession>
<dbReference type="EMBL" id="LATX01000703">
    <property type="protein sequence ID" value="KTB45437.1"/>
    <property type="molecule type" value="Genomic_DNA"/>
</dbReference>
<dbReference type="AlphaFoldDB" id="A0A0W0GA44"/>
<reference evidence="1 2" key="1">
    <citation type="submission" date="2015-12" db="EMBL/GenBank/DDBJ databases">
        <title>Draft genome sequence of Moniliophthora roreri, the causal agent of frosty pod rot of cacao.</title>
        <authorList>
            <person name="Aime M.C."/>
            <person name="Diaz-Valderrama J.R."/>
            <person name="Kijpornyongpan T."/>
            <person name="Phillips-Mora W."/>
        </authorList>
    </citation>
    <scope>NUCLEOTIDE SEQUENCE [LARGE SCALE GENOMIC DNA]</scope>
    <source>
        <strain evidence="1 2">MCA 2952</strain>
    </source>
</reference>
<gene>
    <name evidence="1" type="ORF">WG66_1995</name>
</gene>
<sequence length="131" mass="14381">MEALIKLLGSETNRAKKAEILEELFAKAGTTTPLVVKDTCGERLLQRKVQTLTTDKTEKAELAANLRSCTWMRQKPSQKAMNGLVSRSGFPYSNMMAAAAPVSSNPTVMERLRAVVPKTIEDMEVLAVRNG</sequence>